<keyword evidence="2" id="KW-1185">Reference proteome</keyword>
<evidence type="ECO:0000313" key="2">
    <source>
        <dbReference type="Proteomes" id="UP000095229"/>
    </source>
</evidence>
<reference evidence="1 2" key="1">
    <citation type="submission" date="2016-02" db="EMBL/GenBank/DDBJ databases">
        <title>Secondary metabolites in Legionella.</title>
        <authorList>
            <person name="Tobias N.J."/>
            <person name="Bode H.B."/>
        </authorList>
    </citation>
    <scope>NUCLEOTIDE SEQUENCE [LARGE SCALE GENOMIC DNA]</scope>
    <source>
        <strain evidence="1 2">DSM 19216</strain>
    </source>
</reference>
<proteinExistence type="predicted"/>
<protein>
    <submittedName>
        <fullName evidence="1">Uncharacterized protein</fullName>
    </submittedName>
</protein>
<dbReference type="STRING" id="45071.Lpar_1820"/>
<organism evidence="1 2">
    <name type="scientific">Legionella parisiensis</name>
    <dbReference type="NCBI Taxonomy" id="45071"/>
    <lineage>
        <taxon>Bacteria</taxon>
        <taxon>Pseudomonadati</taxon>
        <taxon>Pseudomonadota</taxon>
        <taxon>Gammaproteobacteria</taxon>
        <taxon>Legionellales</taxon>
        <taxon>Legionellaceae</taxon>
        <taxon>Legionella</taxon>
    </lineage>
</organism>
<accession>A0A1E5JVA1</accession>
<evidence type="ECO:0000313" key="1">
    <source>
        <dbReference type="EMBL" id="OEH48441.1"/>
    </source>
</evidence>
<dbReference type="AlphaFoldDB" id="A0A1E5JVA1"/>
<sequence>MFNPLDNSYLYNIYDFNMRLLQPYSDYFDNLAKRFRRISDNINLPVRIPYMSDDEQNGLKKILGSNFRSFS</sequence>
<gene>
    <name evidence="1" type="ORF">lpari_00516</name>
</gene>
<dbReference type="RefSeq" id="WP_237759378.1">
    <property type="nucleotide sequence ID" value="NZ_CAAAIE010000007.1"/>
</dbReference>
<dbReference type="EMBL" id="LSOG01000016">
    <property type="protein sequence ID" value="OEH48441.1"/>
    <property type="molecule type" value="Genomic_DNA"/>
</dbReference>
<name>A0A1E5JVA1_9GAMM</name>
<dbReference type="PATRIC" id="fig|45071.6.peg.1951"/>
<dbReference type="Proteomes" id="UP000095229">
    <property type="component" value="Unassembled WGS sequence"/>
</dbReference>
<comment type="caution">
    <text evidence="1">The sequence shown here is derived from an EMBL/GenBank/DDBJ whole genome shotgun (WGS) entry which is preliminary data.</text>
</comment>